<dbReference type="EMBL" id="OV725078">
    <property type="protein sequence ID" value="CAH1392564.1"/>
    <property type="molecule type" value="Genomic_DNA"/>
</dbReference>
<evidence type="ECO:0000256" key="8">
    <source>
        <dbReference type="ARBA" id="ARBA00023136"/>
    </source>
</evidence>
<reference evidence="15" key="1">
    <citation type="submission" date="2022-01" db="EMBL/GenBank/DDBJ databases">
        <authorList>
            <person name="King R."/>
        </authorList>
    </citation>
    <scope>NUCLEOTIDE SEQUENCE</scope>
</reference>
<dbReference type="EC" id="3.4.26.1" evidence="11"/>
<dbReference type="Proteomes" id="UP001152798">
    <property type="component" value="Chromosome 2"/>
</dbReference>
<keyword evidence="5" id="KW-0378">Hydrolase</keyword>
<name>A0A9P0GYK8_NEZVI</name>
<dbReference type="PANTHER" id="PTHR13046:SF0">
    <property type="entry name" value="CAAX PRENYL PROTEASE 2"/>
    <property type="match status" value="1"/>
</dbReference>
<evidence type="ECO:0000256" key="1">
    <source>
        <dbReference type="ARBA" id="ARBA00004477"/>
    </source>
</evidence>
<protein>
    <recommendedName>
        <fullName evidence="12">CAAX prenyl protease 2</fullName>
        <ecNumber evidence="11">3.4.26.1</ecNumber>
    </recommendedName>
    <alternativeName>
        <fullName evidence="9">Farnesylated proteins-converting enzyme 2</fullName>
    </alternativeName>
</protein>
<evidence type="ECO:0000259" key="14">
    <source>
        <dbReference type="Pfam" id="PF02517"/>
    </source>
</evidence>
<dbReference type="InterPro" id="IPR039731">
    <property type="entry name" value="Rce1"/>
</dbReference>
<feature type="domain" description="CAAX prenyl protease 2/Lysostaphin resistance protein A-like" evidence="14">
    <location>
        <begin position="130"/>
        <end position="233"/>
    </location>
</feature>
<keyword evidence="7 13" id="KW-1133">Transmembrane helix</keyword>
<dbReference type="OrthoDB" id="271604at2759"/>
<dbReference type="Pfam" id="PF02517">
    <property type="entry name" value="Rce1-like"/>
    <property type="match status" value="1"/>
</dbReference>
<evidence type="ECO:0000256" key="10">
    <source>
        <dbReference type="ARBA" id="ARBA00047280"/>
    </source>
</evidence>
<evidence type="ECO:0000313" key="16">
    <source>
        <dbReference type="Proteomes" id="UP001152798"/>
    </source>
</evidence>
<comment type="subcellular location">
    <subcellularLocation>
        <location evidence="1">Endoplasmic reticulum membrane</location>
        <topology evidence="1">Multi-pass membrane protein</topology>
    </subcellularLocation>
</comment>
<evidence type="ECO:0000256" key="9">
    <source>
        <dbReference type="ARBA" id="ARBA00032607"/>
    </source>
</evidence>
<feature type="transmembrane region" description="Helical" evidence="13">
    <location>
        <begin position="250"/>
        <end position="268"/>
    </location>
</feature>
<dbReference type="InterPro" id="IPR003675">
    <property type="entry name" value="Rce1/LyrA-like_dom"/>
</dbReference>
<keyword evidence="16" id="KW-1185">Reference proteome</keyword>
<evidence type="ECO:0000256" key="13">
    <source>
        <dbReference type="SAM" id="Phobius"/>
    </source>
</evidence>
<keyword evidence="6" id="KW-0256">Endoplasmic reticulum</keyword>
<feature type="transmembrane region" description="Helical" evidence="13">
    <location>
        <begin position="7"/>
        <end position="26"/>
    </location>
</feature>
<accession>A0A9P0GYK8</accession>
<evidence type="ECO:0000256" key="3">
    <source>
        <dbReference type="ARBA" id="ARBA00022670"/>
    </source>
</evidence>
<dbReference type="GO" id="GO:0004222">
    <property type="term" value="F:metalloendopeptidase activity"/>
    <property type="evidence" value="ECO:0007669"/>
    <property type="project" value="InterPro"/>
</dbReference>
<proteinExistence type="inferred from homology"/>
<feature type="transmembrane region" description="Helical" evidence="13">
    <location>
        <begin position="46"/>
        <end position="64"/>
    </location>
</feature>
<dbReference type="GO" id="GO:0005789">
    <property type="term" value="C:endoplasmic reticulum membrane"/>
    <property type="evidence" value="ECO:0007669"/>
    <property type="project" value="UniProtKB-SubCell"/>
</dbReference>
<keyword evidence="4 13" id="KW-0812">Transmembrane</keyword>
<evidence type="ECO:0000256" key="6">
    <source>
        <dbReference type="ARBA" id="ARBA00022824"/>
    </source>
</evidence>
<evidence type="ECO:0000256" key="11">
    <source>
        <dbReference type="ARBA" id="ARBA00049729"/>
    </source>
</evidence>
<evidence type="ECO:0000256" key="12">
    <source>
        <dbReference type="ARBA" id="ARBA00049763"/>
    </source>
</evidence>
<evidence type="ECO:0000256" key="5">
    <source>
        <dbReference type="ARBA" id="ARBA00022801"/>
    </source>
</evidence>
<gene>
    <name evidence="15" type="ORF">NEZAVI_LOCUS3367</name>
</gene>
<feature type="transmembrane region" description="Helical" evidence="13">
    <location>
        <begin position="85"/>
        <end position="106"/>
    </location>
</feature>
<evidence type="ECO:0000256" key="7">
    <source>
        <dbReference type="ARBA" id="ARBA00022989"/>
    </source>
</evidence>
<evidence type="ECO:0000256" key="2">
    <source>
        <dbReference type="ARBA" id="ARBA00006897"/>
    </source>
</evidence>
<keyword evidence="8 13" id="KW-0472">Membrane</keyword>
<comment type="similarity">
    <text evidence="2">Belongs to the peptidase U48 family.</text>
</comment>
<dbReference type="PANTHER" id="PTHR13046">
    <property type="entry name" value="PROTEASE U48 CAAX PRENYL PROTEASE RCE1"/>
    <property type="match status" value="1"/>
</dbReference>
<evidence type="ECO:0000313" key="15">
    <source>
        <dbReference type="EMBL" id="CAH1392564.1"/>
    </source>
</evidence>
<dbReference type="GO" id="GO:0071586">
    <property type="term" value="P:CAAX-box protein processing"/>
    <property type="evidence" value="ECO:0007669"/>
    <property type="project" value="InterPro"/>
</dbReference>
<keyword evidence="3" id="KW-0645">Protease</keyword>
<organism evidence="15 16">
    <name type="scientific">Nezara viridula</name>
    <name type="common">Southern green stink bug</name>
    <name type="synonym">Cimex viridulus</name>
    <dbReference type="NCBI Taxonomy" id="85310"/>
    <lineage>
        <taxon>Eukaryota</taxon>
        <taxon>Metazoa</taxon>
        <taxon>Ecdysozoa</taxon>
        <taxon>Arthropoda</taxon>
        <taxon>Hexapoda</taxon>
        <taxon>Insecta</taxon>
        <taxon>Pterygota</taxon>
        <taxon>Neoptera</taxon>
        <taxon>Paraneoptera</taxon>
        <taxon>Hemiptera</taxon>
        <taxon>Heteroptera</taxon>
        <taxon>Panheteroptera</taxon>
        <taxon>Pentatomomorpha</taxon>
        <taxon>Pentatomoidea</taxon>
        <taxon>Pentatomidae</taxon>
        <taxon>Pentatominae</taxon>
        <taxon>Nezara</taxon>
    </lineage>
</organism>
<comment type="catalytic activity">
    <reaction evidence="10">
        <text>Hydrolyzes the peptide bond -P2-(S-farnesyl or geranylgeranyl)C-P1'-P2'-P3'-COOH where P1' and P2' are amino acids with aliphatic sidechains and P3' is any C-terminal residue.</text>
        <dbReference type="EC" id="3.4.26.1"/>
    </reaction>
</comment>
<sequence length="284" mass="32788">MDTVVRGVCVLPILGCCILSAMYVLSLYVWQNTHLRNHPSIIKKRSLSVFVTALISPIIIYVFGSPEMINKHSMMDLLGFRIEGLFMACTVPLILTMILFLGPLTMQSHSDNWQLYAEPMYWLNNCRDLVWLRDHVVAPFSEELTFRACMLPLLMDCLQPHDSVFICPLFFGFAHFHHVVGRVKNGYKLRSAVLLSVFQFLYTTMFGAYSALLFLRTGHFVAPFLAHAFCNHMGFPNFREVFAYDEPKRSTTLFLCIVGLLAWCYLLEPLTNPLWYQNTLYWKS</sequence>
<feature type="transmembrane region" description="Helical" evidence="13">
    <location>
        <begin position="192"/>
        <end position="214"/>
    </location>
</feature>
<dbReference type="AlphaFoldDB" id="A0A9P0GYK8"/>
<evidence type="ECO:0000256" key="4">
    <source>
        <dbReference type="ARBA" id="ARBA00022692"/>
    </source>
</evidence>